<organism evidence="2 3">
    <name type="scientific">Actinoplanes teichomyceticus</name>
    <dbReference type="NCBI Taxonomy" id="1867"/>
    <lineage>
        <taxon>Bacteria</taxon>
        <taxon>Bacillati</taxon>
        <taxon>Actinomycetota</taxon>
        <taxon>Actinomycetes</taxon>
        <taxon>Micromonosporales</taxon>
        <taxon>Micromonosporaceae</taxon>
        <taxon>Actinoplanes</taxon>
    </lineage>
</organism>
<dbReference type="RefSeq" id="WP_239082129.1">
    <property type="nucleotide sequence ID" value="NZ_BOMX01000013.1"/>
</dbReference>
<keyword evidence="1" id="KW-0812">Transmembrane</keyword>
<evidence type="ECO:0000256" key="1">
    <source>
        <dbReference type="SAM" id="Phobius"/>
    </source>
</evidence>
<feature type="transmembrane region" description="Helical" evidence="1">
    <location>
        <begin position="103"/>
        <end position="123"/>
    </location>
</feature>
<gene>
    <name evidence="2" type="ORF">FHX34_101606</name>
</gene>
<name>A0A561WP29_ACTTI</name>
<dbReference type="Proteomes" id="UP000320239">
    <property type="component" value="Unassembled WGS sequence"/>
</dbReference>
<sequence>MTGEKPVTTAAASLQWGVRLLYLQGVGLAGLTAYLIVLDLTSDGADVGVAVSLTVMAALAAVAVLLIARALGQRRVRARGPAVVVQLFLLATGGFLVQVGPLWLGVVLLVLALLTAVLVLLPASSRALGVD</sequence>
<feature type="transmembrane region" description="Helical" evidence="1">
    <location>
        <begin position="20"/>
        <end position="37"/>
    </location>
</feature>
<protein>
    <submittedName>
        <fullName evidence="2">Uncharacterized protein</fullName>
    </submittedName>
</protein>
<proteinExistence type="predicted"/>
<feature type="transmembrane region" description="Helical" evidence="1">
    <location>
        <begin position="49"/>
        <end position="68"/>
    </location>
</feature>
<dbReference type="EMBL" id="VIWY01000001">
    <property type="protein sequence ID" value="TWG25636.1"/>
    <property type="molecule type" value="Genomic_DNA"/>
</dbReference>
<keyword evidence="1" id="KW-1133">Transmembrane helix</keyword>
<reference evidence="2 3" key="1">
    <citation type="submission" date="2019-06" db="EMBL/GenBank/DDBJ databases">
        <title>Sequencing the genomes of 1000 actinobacteria strains.</title>
        <authorList>
            <person name="Klenk H.-P."/>
        </authorList>
    </citation>
    <scope>NUCLEOTIDE SEQUENCE [LARGE SCALE GENOMIC DNA]</scope>
    <source>
        <strain evidence="2 3">DSM 43866</strain>
    </source>
</reference>
<evidence type="ECO:0000313" key="2">
    <source>
        <dbReference type="EMBL" id="TWG25636.1"/>
    </source>
</evidence>
<accession>A0A561WP29</accession>
<dbReference type="AlphaFoldDB" id="A0A561WP29"/>
<evidence type="ECO:0000313" key="3">
    <source>
        <dbReference type="Proteomes" id="UP000320239"/>
    </source>
</evidence>
<feature type="transmembrane region" description="Helical" evidence="1">
    <location>
        <begin position="80"/>
        <end position="97"/>
    </location>
</feature>
<keyword evidence="1" id="KW-0472">Membrane</keyword>
<comment type="caution">
    <text evidence="2">The sequence shown here is derived from an EMBL/GenBank/DDBJ whole genome shotgun (WGS) entry which is preliminary data.</text>
</comment>
<keyword evidence="3" id="KW-1185">Reference proteome</keyword>